<dbReference type="PROSITE" id="PS51186">
    <property type="entry name" value="GNAT"/>
    <property type="match status" value="1"/>
</dbReference>
<feature type="domain" description="N-acetyltransferase" evidence="1">
    <location>
        <begin position="1"/>
        <end position="159"/>
    </location>
</feature>
<dbReference type="GO" id="GO:0016740">
    <property type="term" value="F:transferase activity"/>
    <property type="evidence" value="ECO:0007669"/>
    <property type="project" value="UniProtKB-KW"/>
</dbReference>
<dbReference type="EMBL" id="JAYFUM010000022">
    <property type="protein sequence ID" value="MEA5140930.1"/>
    <property type="molecule type" value="Genomic_DNA"/>
</dbReference>
<reference evidence="2 3" key="1">
    <citation type="submission" date="2023-12" db="EMBL/GenBank/DDBJ databases">
        <title>Novel species of the genus Arcicella isolated from rivers.</title>
        <authorList>
            <person name="Lu H."/>
        </authorList>
    </citation>
    <scope>NUCLEOTIDE SEQUENCE [LARGE SCALE GENOMIC DNA]</scope>
    <source>
        <strain evidence="2 3">KCTC 23307</strain>
    </source>
</reference>
<dbReference type="PANTHER" id="PTHR43415">
    <property type="entry name" value="SPERMIDINE N(1)-ACETYLTRANSFERASE"/>
    <property type="match status" value="1"/>
</dbReference>
<proteinExistence type="predicted"/>
<evidence type="ECO:0000313" key="3">
    <source>
        <dbReference type="Proteomes" id="UP001302949"/>
    </source>
</evidence>
<organism evidence="2 3">
    <name type="scientific">Arcicella rigui</name>
    <dbReference type="NCBI Taxonomy" id="797020"/>
    <lineage>
        <taxon>Bacteria</taxon>
        <taxon>Pseudomonadati</taxon>
        <taxon>Bacteroidota</taxon>
        <taxon>Cytophagia</taxon>
        <taxon>Cytophagales</taxon>
        <taxon>Flectobacillaceae</taxon>
        <taxon>Arcicella</taxon>
    </lineage>
</organism>
<dbReference type="CDD" id="cd04301">
    <property type="entry name" value="NAT_SF"/>
    <property type="match status" value="1"/>
</dbReference>
<dbReference type="SUPFAM" id="SSF55729">
    <property type="entry name" value="Acyl-CoA N-acyltransferases (Nat)"/>
    <property type="match status" value="1"/>
</dbReference>
<gene>
    <name evidence="2" type="ORF">VB248_17395</name>
</gene>
<dbReference type="EC" id="2.-.-.-" evidence="2"/>
<dbReference type="InterPro" id="IPR016181">
    <property type="entry name" value="Acyl_CoA_acyltransferase"/>
</dbReference>
<name>A0ABU5QDL0_9BACT</name>
<dbReference type="Pfam" id="PF00583">
    <property type="entry name" value="Acetyltransf_1"/>
    <property type="match status" value="1"/>
</dbReference>
<dbReference type="Gene3D" id="3.40.630.30">
    <property type="match status" value="1"/>
</dbReference>
<dbReference type="InterPro" id="IPR000182">
    <property type="entry name" value="GNAT_dom"/>
</dbReference>
<dbReference type="RefSeq" id="WP_323298087.1">
    <property type="nucleotide sequence ID" value="NZ_JAYFUM010000022.1"/>
</dbReference>
<evidence type="ECO:0000313" key="2">
    <source>
        <dbReference type="EMBL" id="MEA5140930.1"/>
    </source>
</evidence>
<protein>
    <submittedName>
        <fullName evidence="2">GNAT family protein</fullName>
        <ecNumber evidence="2">2.-.-.-</ecNumber>
    </submittedName>
</protein>
<accession>A0ABU5QDL0</accession>
<sequence>MIRNATLADFEFVYQLYMHPKTNPFLLYEFTSKEEFLPIIQPLIESNVIYIFYDEVQDLGMFKLIPLAHRNTHIAYLGGVAIHPEILGKGLGKQMLEAIVAFGKEKGFLRIELSVATHNEKAIHVYEKVGFSKEGTLRKYTHLKSEGKFIDEFMMAYLY</sequence>
<dbReference type="Proteomes" id="UP001302949">
    <property type="component" value="Unassembled WGS sequence"/>
</dbReference>
<dbReference type="PANTHER" id="PTHR43415:SF3">
    <property type="entry name" value="GNAT-FAMILY ACETYLTRANSFERASE"/>
    <property type="match status" value="1"/>
</dbReference>
<comment type="caution">
    <text evidence="2">The sequence shown here is derived from an EMBL/GenBank/DDBJ whole genome shotgun (WGS) entry which is preliminary data.</text>
</comment>
<evidence type="ECO:0000259" key="1">
    <source>
        <dbReference type="PROSITE" id="PS51186"/>
    </source>
</evidence>
<keyword evidence="2" id="KW-0808">Transferase</keyword>
<keyword evidence="3" id="KW-1185">Reference proteome</keyword>